<gene>
    <name evidence="2" type="ORF">CPY51_06635</name>
</gene>
<proteinExistence type="predicted"/>
<evidence type="ECO:0000256" key="1">
    <source>
        <dbReference type="SAM" id="Phobius"/>
    </source>
</evidence>
<dbReference type="Proteomes" id="UP000248925">
    <property type="component" value="Unassembled WGS sequence"/>
</dbReference>
<dbReference type="AlphaFoldDB" id="A0A2W4CSW9"/>
<keyword evidence="3" id="KW-1185">Reference proteome</keyword>
<protein>
    <submittedName>
        <fullName evidence="2">Uncharacterized protein</fullName>
    </submittedName>
</protein>
<keyword evidence="1" id="KW-1133">Transmembrane helix</keyword>
<comment type="caution">
    <text evidence="2">The sequence shown here is derived from an EMBL/GenBank/DDBJ whole genome shotgun (WGS) entry which is preliminary data.</text>
</comment>
<name>A0A2W4CSW9_9HYPH</name>
<evidence type="ECO:0000313" key="2">
    <source>
        <dbReference type="EMBL" id="PZM15502.1"/>
    </source>
</evidence>
<feature type="transmembrane region" description="Helical" evidence="1">
    <location>
        <begin position="39"/>
        <end position="59"/>
    </location>
</feature>
<reference evidence="2 3" key="1">
    <citation type="journal article" date="2018" name="Sci. Rep.">
        <title>Rhizobium tumorigenes sp. nov., a novel plant tumorigenic bacterium isolated from cane gall tumors on thornless blackberry.</title>
        <authorList>
            <person name="Kuzmanovi N."/>
            <person name="Smalla K."/>
            <person name="Gronow S."/>
            <person name="PuBawska J."/>
        </authorList>
    </citation>
    <scope>NUCLEOTIDE SEQUENCE [LARGE SCALE GENOMIC DNA]</scope>
    <source>
        <strain evidence="2 3">CCBAU 85046</strain>
    </source>
</reference>
<dbReference type="EMBL" id="PCDP01000019">
    <property type="protein sequence ID" value="PZM15502.1"/>
    <property type="molecule type" value="Genomic_DNA"/>
</dbReference>
<keyword evidence="1" id="KW-0812">Transmembrane</keyword>
<accession>A0A2W4CSW9</accession>
<keyword evidence="1" id="KW-0472">Membrane</keyword>
<organism evidence="2 3">
    <name type="scientific">Rhizobium tubonense</name>
    <dbReference type="NCBI Taxonomy" id="484088"/>
    <lineage>
        <taxon>Bacteria</taxon>
        <taxon>Pseudomonadati</taxon>
        <taxon>Pseudomonadota</taxon>
        <taxon>Alphaproteobacteria</taxon>
        <taxon>Hyphomicrobiales</taxon>
        <taxon>Rhizobiaceae</taxon>
        <taxon>Rhizobium/Agrobacterium group</taxon>
        <taxon>Rhizobium</taxon>
    </lineage>
</organism>
<dbReference type="OrthoDB" id="8383643at2"/>
<evidence type="ECO:0000313" key="3">
    <source>
        <dbReference type="Proteomes" id="UP000248925"/>
    </source>
</evidence>
<sequence>MPAQTADIVDFQAYRQSRSKSANVEHKAAAPVSFSMHPMLMWMPFWGFVPVLAVGVAGYGS</sequence>
<dbReference type="RefSeq" id="WP_111159599.1">
    <property type="nucleotide sequence ID" value="NZ_PCDP01000019.1"/>
</dbReference>